<dbReference type="EMBL" id="JBDKXB010000018">
    <property type="protein sequence ID" value="MEY6433248.1"/>
    <property type="molecule type" value="Genomic_DNA"/>
</dbReference>
<dbReference type="InterPro" id="IPR011067">
    <property type="entry name" value="Plasmid_toxin/cell-grow_inhib"/>
</dbReference>
<dbReference type="SUPFAM" id="SSF50118">
    <property type="entry name" value="Cell growth inhibitor/plasmid maintenance toxic component"/>
    <property type="match status" value="1"/>
</dbReference>
<name>A0ABV4BFC9_9GAMM</name>
<evidence type="ECO:0000313" key="1">
    <source>
        <dbReference type="EMBL" id="MEY6433248.1"/>
    </source>
</evidence>
<dbReference type="Proteomes" id="UP001564408">
    <property type="component" value="Unassembled WGS sequence"/>
</dbReference>
<comment type="caution">
    <text evidence="1">The sequence shown here is derived from an EMBL/GenBank/DDBJ whole genome shotgun (WGS) entry which is preliminary data.</text>
</comment>
<dbReference type="Gene3D" id="2.30.30.110">
    <property type="match status" value="1"/>
</dbReference>
<dbReference type="InterPro" id="IPR003477">
    <property type="entry name" value="PemK-like"/>
</dbReference>
<dbReference type="Pfam" id="PF02452">
    <property type="entry name" value="PemK_toxin"/>
    <property type="match status" value="1"/>
</dbReference>
<accession>A0ABV4BFC9</accession>
<evidence type="ECO:0000313" key="2">
    <source>
        <dbReference type="Proteomes" id="UP001564408"/>
    </source>
</evidence>
<sequence length="81" mass="9105">MTRRYVPEADDILWLQFNLRAWHGQADHRPALVDSPSAYNGKTALFCCPMTTQVKGYPSLGANIARRRRRPAVVLLSAHLG</sequence>
<gene>
    <name evidence="1" type="ORF">ABC977_12630</name>
</gene>
<organism evidence="1 2">
    <name type="scientific">Thioalkalicoccus limnaeus</name>
    <dbReference type="NCBI Taxonomy" id="120681"/>
    <lineage>
        <taxon>Bacteria</taxon>
        <taxon>Pseudomonadati</taxon>
        <taxon>Pseudomonadota</taxon>
        <taxon>Gammaproteobacteria</taxon>
        <taxon>Chromatiales</taxon>
        <taxon>Chromatiaceae</taxon>
        <taxon>Thioalkalicoccus</taxon>
    </lineage>
</organism>
<keyword evidence="2" id="KW-1185">Reference proteome</keyword>
<protein>
    <submittedName>
        <fullName evidence="1">Type II toxin-antitoxin system PemK/MazF family toxin</fullName>
    </submittedName>
</protein>
<dbReference type="RefSeq" id="WP_369667635.1">
    <property type="nucleotide sequence ID" value="NZ_JBDKXB010000018.1"/>
</dbReference>
<proteinExistence type="predicted"/>
<reference evidence="1 2" key="1">
    <citation type="submission" date="2024-05" db="EMBL/GenBank/DDBJ databases">
        <title>Genome Sequence and Characterization of the New Strain Purple Sulfur Bacterium of Genus Thioalkalicoccus.</title>
        <authorList>
            <person name="Bryantseva I.A."/>
            <person name="Kyndt J.A."/>
            <person name="Imhoff J.F."/>
        </authorList>
    </citation>
    <scope>NUCLEOTIDE SEQUENCE [LARGE SCALE GENOMIC DNA]</scope>
    <source>
        <strain evidence="1 2">Um2</strain>
    </source>
</reference>